<dbReference type="PANTHER" id="PTHR42841">
    <property type="entry name" value="AMINE OXIDASE"/>
    <property type="match status" value="1"/>
</dbReference>
<feature type="domain" description="Amine oxidase" evidence="1">
    <location>
        <begin position="11"/>
        <end position="423"/>
    </location>
</feature>
<dbReference type="InterPro" id="IPR036188">
    <property type="entry name" value="FAD/NAD-bd_sf"/>
</dbReference>
<dbReference type="InterPro" id="IPR002937">
    <property type="entry name" value="Amino_oxidase"/>
</dbReference>
<name>A0A554N7K3_9EURY</name>
<accession>A0A554N7K3</accession>
<dbReference type="Gene3D" id="3.50.50.60">
    <property type="entry name" value="FAD/NAD(P)-binding domain"/>
    <property type="match status" value="1"/>
</dbReference>
<dbReference type="AlphaFoldDB" id="A0A554N7K3"/>
<evidence type="ECO:0000313" key="3">
    <source>
        <dbReference type="Proteomes" id="UP000319894"/>
    </source>
</evidence>
<dbReference type="OrthoDB" id="202781at2157"/>
<evidence type="ECO:0000313" key="2">
    <source>
        <dbReference type="EMBL" id="TSD13386.1"/>
    </source>
</evidence>
<organism evidence="2 3">
    <name type="scientific">Haloglomus irregulare</name>
    <dbReference type="NCBI Taxonomy" id="2234134"/>
    <lineage>
        <taxon>Archaea</taxon>
        <taxon>Methanobacteriati</taxon>
        <taxon>Methanobacteriota</taxon>
        <taxon>Stenosarchaea group</taxon>
        <taxon>Halobacteria</taxon>
        <taxon>Halobacteriales</taxon>
        <taxon>Natronomonadaceae</taxon>
        <taxon>Haloglomus</taxon>
    </lineage>
</organism>
<reference evidence="2 3" key="1">
    <citation type="submission" date="2018-06" db="EMBL/GenBank/DDBJ databases">
        <title>Natronomonas sp. F16-60 a new haloarchaeon isolated from a solar saltern of Isla Cristina, Huelva, Spain.</title>
        <authorList>
            <person name="Duran-Viseras A."/>
            <person name="Sanchez-Porro C."/>
            <person name="Ventosa A."/>
        </authorList>
    </citation>
    <scope>NUCLEOTIDE SEQUENCE [LARGE SCALE GENOMIC DNA]</scope>
    <source>
        <strain evidence="2 3">F16-60</strain>
    </source>
</reference>
<dbReference type="Proteomes" id="UP000319894">
    <property type="component" value="Unassembled WGS sequence"/>
</dbReference>
<dbReference type="GO" id="GO:0016491">
    <property type="term" value="F:oxidoreductase activity"/>
    <property type="evidence" value="ECO:0007669"/>
    <property type="project" value="InterPro"/>
</dbReference>
<sequence>MTDVAVVGGGLAGLVAARRLAEAGARAELFERRDEFGGRVRTTHDGDYTFDRGFQVLFTSYPAARRELDLKRLNLRRFPPGAIICRPGRRSTLSDPLRDPGAAVETILNRDVRLTDKLRLFRLQRQLAGRSEREVFAGEDTSIREFLADYGFSTALVERFAEPFYGGVTLDRSLASSAAVFRYTFKCLSAGAIAVPAAGMGAIPEQLVARAERTDATLHAGQAVTGVEPDGPDPQTDGVALTLDGVSGTRRFDACMVATDPRTASDLTGVRAPEERRGCTTGYYSLPANKDLRTGGRILLNAADARPNEVVPISAVAPEYAPDGRQLLSATWLGVEDAADSELTEELRAALADWYPEHRFDELRHEHTDRVPFAQFAQPPGFRDNLPGIRDPDGPVYLAGDYTSWSSIQAALDSGARATGAVLDEQGV</sequence>
<dbReference type="SUPFAM" id="SSF51905">
    <property type="entry name" value="FAD/NAD(P)-binding domain"/>
    <property type="match status" value="1"/>
</dbReference>
<proteinExistence type="predicted"/>
<gene>
    <name evidence="2" type="ORF">DP107_12910</name>
</gene>
<dbReference type="RefSeq" id="WP_144262573.1">
    <property type="nucleotide sequence ID" value="NZ_QMDX01000008.1"/>
</dbReference>
<keyword evidence="3" id="KW-1185">Reference proteome</keyword>
<evidence type="ECO:0000259" key="1">
    <source>
        <dbReference type="Pfam" id="PF01593"/>
    </source>
</evidence>
<dbReference type="Pfam" id="PF01593">
    <property type="entry name" value="Amino_oxidase"/>
    <property type="match status" value="1"/>
</dbReference>
<protein>
    <submittedName>
        <fullName evidence="2">Phytoene dehydrogenase</fullName>
    </submittedName>
</protein>
<dbReference type="InParanoid" id="A0A554N7K3"/>
<comment type="caution">
    <text evidence="2">The sequence shown here is derived from an EMBL/GenBank/DDBJ whole genome shotgun (WGS) entry which is preliminary data.</text>
</comment>
<dbReference type="EMBL" id="QMDX01000008">
    <property type="protein sequence ID" value="TSD13386.1"/>
    <property type="molecule type" value="Genomic_DNA"/>
</dbReference>